<dbReference type="InterPro" id="IPR014001">
    <property type="entry name" value="Helicase_ATP-bd"/>
</dbReference>
<sequence>MSRCGTSDFTACVDSENDNPAPAGSSNQKIRVTKNKCVKNTNLDDEETAEEIISHTDSSIELEIHKPGNKKRTPENRKPSFKNISAAALTTSRNIPKENSSDSDDDIVGVRLKTKKNVIASESDSDTDSDNVFLNATNKLNESRSVDGDDSDSEIENIRRTLNRSRISSELNFGNKGSIVNSTLLATDRISTPKAGSKRLSNRSVDTPRILKHLKESMTPEQNTTSKQIQLDETAVFASRLMSQNNDLLTPRNVKEIIPSRSPSPSSSIEVLSESDDDIIDISSGDVSSSPPYTPVARSKRTVKQSTLDSVVLRKQPGTAAAVTQPERDVENIIEVSPNELIIQKEKIKKIQMELQKGENLLRTVNLDGLPDKGKLIKDKQAAVEEMLIKEVQKMSKMVVSKEDPPVLEAAKPLTWNDLQAKAEAVLPKTFGKRAMSTYNAQKALTMDRLQQLHGSLETCPKESVVEKDPYGLKVELMPHQKRALAWLKWREKQKPSGGILADDMGLGKTLTMISLMLTMKEVDAEEDQESLRENQPGDSSNKFSGGTLVVCPASLLNQWSGELERRTKRGLVSYTLYHGPRRETKPKRLAEYDMVITTYAIIMNELEKNGAVFRVKWRRIVIDEAHQIRNHKSQTSEAVCRLAAKSRWALTGTPVHNKELDMYALLKFLRCTPFDDLQVWKRWVGDKSTGGQERLHTVISSLMLRRTKAELIEKGSLQCMPERKWELVPVQLKRFSRSFSIKGLKKNQDRLDVQYTNFATQPNGPNQEYFKMRERLLRYHNVRDIKQHEILVLLLRLRQICCHPSLITNMLPEDMENLDVEENMDHLNILEELNKLALNDNYDHDSSNPAEGLANQENALGLKDAAKSLLNPSNPVFAKETISSKIKIALKVLKEKVVGTGDKAIIVSQWPSFLKLLAYHLEKERIPFDQLDGSIPVNKRMVMVDKFNDPNDKMKILLLSLTAGGVGLNLIGANHLFLLDLHWNPQLENQAQDRIYRVGQLKPVFVYKFMATDTIEKRILDLQEKKLDIANSMLTGTKQVINSKLSLEDLKLLFEM</sequence>
<dbReference type="InterPro" id="IPR027417">
    <property type="entry name" value="P-loop_NTPase"/>
</dbReference>
<feature type="region of interest" description="Disordered" evidence="16">
    <location>
        <begin position="525"/>
        <end position="544"/>
    </location>
</feature>
<evidence type="ECO:0000256" key="16">
    <source>
        <dbReference type="SAM" id="MobiDB-lite"/>
    </source>
</evidence>
<gene>
    <name evidence="19" type="ORF">NQ315_001927</name>
</gene>
<dbReference type="GO" id="GO:0005634">
    <property type="term" value="C:nucleus"/>
    <property type="evidence" value="ECO:0007669"/>
    <property type="project" value="UniProtKB-SubCell"/>
</dbReference>
<proteinExistence type="inferred from homology"/>
<feature type="region of interest" description="Disordered" evidence="16">
    <location>
        <begin position="280"/>
        <end position="301"/>
    </location>
</feature>
<dbReference type="PANTHER" id="PTHR45626:SF50">
    <property type="entry name" value="TRANSCRIPTION TERMINATION FACTOR 2"/>
    <property type="match status" value="1"/>
</dbReference>
<keyword evidence="11" id="KW-0804">Transcription</keyword>
<dbReference type="GO" id="GO:0006281">
    <property type="term" value="P:DNA repair"/>
    <property type="evidence" value="ECO:0007669"/>
    <property type="project" value="TreeGrafter"/>
</dbReference>
<dbReference type="GO" id="GO:0005737">
    <property type="term" value="C:cytoplasm"/>
    <property type="evidence" value="ECO:0007669"/>
    <property type="project" value="UniProtKB-ARBA"/>
</dbReference>
<feature type="compositionally biased region" description="Low complexity" evidence="16">
    <location>
        <begin position="281"/>
        <end position="291"/>
    </location>
</feature>
<keyword evidence="10" id="KW-0238">DNA-binding</keyword>
<dbReference type="SMART" id="SM00487">
    <property type="entry name" value="DEXDc"/>
    <property type="match status" value="1"/>
</dbReference>
<feature type="compositionally biased region" description="Basic and acidic residues" evidence="16">
    <location>
        <begin position="62"/>
        <end position="78"/>
    </location>
</feature>
<dbReference type="InterPro" id="IPR049730">
    <property type="entry name" value="SNF2/RAD54-like_C"/>
</dbReference>
<dbReference type="FunFam" id="3.40.50.10810:FF:000043">
    <property type="entry name" value="Transcription termination factor 2"/>
    <property type="match status" value="1"/>
</dbReference>
<dbReference type="GO" id="GO:0005524">
    <property type="term" value="F:ATP binding"/>
    <property type="evidence" value="ECO:0007669"/>
    <property type="project" value="UniProtKB-KW"/>
</dbReference>
<dbReference type="GO" id="GO:0003677">
    <property type="term" value="F:DNA binding"/>
    <property type="evidence" value="ECO:0007669"/>
    <property type="project" value="UniProtKB-KW"/>
</dbReference>
<keyword evidence="3" id="KW-0806">Transcription termination</keyword>
<keyword evidence="4" id="KW-0597">Phosphoprotein</keyword>
<dbReference type="SUPFAM" id="SSF52540">
    <property type="entry name" value="P-loop containing nucleoside triphosphate hydrolases"/>
    <property type="match status" value="2"/>
</dbReference>
<feature type="domain" description="Helicase C-terminal" evidence="18">
    <location>
        <begin position="886"/>
        <end position="1042"/>
    </location>
</feature>
<dbReference type="InterPro" id="IPR038718">
    <property type="entry name" value="SNF2-like_sf"/>
</dbReference>
<dbReference type="PROSITE" id="PS51194">
    <property type="entry name" value="HELICASE_CTER"/>
    <property type="match status" value="1"/>
</dbReference>
<dbReference type="GO" id="GO:0004386">
    <property type="term" value="F:helicase activity"/>
    <property type="evidence" value="ECO:0007669"/>
    <property type="project" value="UniProtKB-KW"/>
</dbReference>
<evidence type="ECO:0000259" key="17">
    <source>
        <dbReference type="PROSITE" id="PS51192"/>
    </source>
</evidence>
<feature type="region of interest" description="Disordered" evidence="16">
    <location>
        <begin position="1"/>
        <end position="33"/>
    </location>
</feature>
<name>A0AAV8WA81_9CUCU</name>
<keyword evidence="6" id="KW-0378">Hydrolase</keyword>
<dbReference type="InterPro" id="IPR001650">
    <property type="entry name" value="Helicase_C-like"/>
</dbReference>
<dbReference type="PROSITE" id="PS51192">
    <property type="entry name" value="HELICASE_ATP_BIND_1"/>
    <property type="match status" value="1"/>
</dbReference>
<evidence type="ECO:0000256" key="6">
    <source>
        <dbReference type="ARBA" id="ARBA00022801"/>
    </source>
</evidence>
<evidence type="ECO:0000256" key="12">
    <source>
        <dbReference type="ARBA" id="ARBA00023242"/>
    </source>
</evidence>
<comment type="similarity">
    <text evidence="2">Belongs to the SNF2/RAD54 helicase family.</text>
</comment>
<evidence type="ECO:0000256" key="13">
    <source>
        <dbReference type="ARBA" id="ARBA00070113"/>
    </source>
</evidence>
<evidence type="ECO:0000256" key="14">
    <source>
        <dbReference type="ARBA" id="ARBA00079067"/>
    </source>
</evidence>
<evidence type="ECO:0000256" key="2">
    <source>
        <dbReference type="ARBA" id="ARBA00007025"/>
    </source>
</evidence>
<dbReference type="CDD" id="cd18793">
    <property type="entry name" value="SF2_C_SNF"/>
    <property type="match status" value="1"/>
</dbReference>
<keyword evidence="8" id="KW-0067">ATP-binding</keyword>
<dbReference type="PANTHER" id="PTHR45626">
    <property type="entry name" value="TRANSCRIPTION TERMINATION FACTOR 2-RELATED"/>
    <property type="match status" value="1"/>
</dbReference>
<dbReference type="SMART" id="SM00490">
    <property type="entry name" value="HELICc"/>
    <property type="match status" value="1"/>
</dbReference>
<keyword evidence="5" id="KW-0547">Nucleotide-binding</keyword>
<dbReference type="Pfam" id="PF00271">
    <property type="entry name" value="Helicase_C"/>
    <property type="match status" value="1"/>
</dbReference>
<feature type="region of interest" description="Disordered" evidence="16">
    <location>
        <begin position="58"/>
        <end position="82"/>
    </location>
</feature>
<dbReference type="GO" id="GO:0008094">
    <property type="term" value="F:ATP-dependent activity, acting on DNA"/>
    <property type="evidence" value="ECO:0007669"/>
    <property type="project" value="UniProtKB-ARBA"/>
</dbReference>
<dbReference type="InterPro" id="IPR000330">
    <property type="entry name" value="SNF2_N"/>
</dbReference>
<evidence type="ECO:0000313" key="20">
    <source>
        <dbReference type="Proteomes" id="UP001159042"/>
    </source>
</evidence>
<keyword evidence="9" id="KW-0805">Transcription regulation</keyword>
<evidence type="ECO:0000256" key="1">
    <source>
        <dbReference type="ARBA" id="ARBA00004123"/>
    </source>
</evidence>
<keyword evidence="12" id="KW-0539">Nucleus</keyword>
<dbReference type="AlphaFoldDB" id="A0AAV8WA81"/>
<evidence type="ECO:0000256" key="7">
    <source>
        <dbReference type="ARBA" id="ARBA00022806"/>
    </source>
</evidence>
<comment type="subcellular location">
    <subcellularLocation>
        <location evidence="1">Nucleus</location>
    </subcellularLocation>
</comment>
<evidence type="ECO:0000259" key="18">
    <source>
        <dbReference type="PROSITE" id="PS51194"/>
    </source>
</evidence>
<evidence type="ECO:0000256" key="10">
    <source>
        <dbReference type="ARBA" id="ARBA00023125"/>
    </source>
</evidence>
<keyword evidence="7" id="KW-0347">Helicase</keyword>
<evidence type="ECO:0000256" key="3">
    <source>
        <dbReference type="ARBA" id="ARBA00022472"/>
    </source>
</evidence>
<evidence type="ECO:0000256" key="15">
    <source>
        <dbReference type="ARBA" id="ARBA00082628"/>
    </source>
</evidence>
<dbReference type="EMBL" id="JANEYG010000005">
    <property type="protein sequence ID" value="KAJ8923369.1"/>
    <property type="molecule type" value="Genomic_DNA"/>
</dbReference>
<dbReference type="InterPro" id="IPR050628">
    <property type="entry name" value="SNF2_RAD54_helicase_TF"/>
</dbReference>
<reference evidence="19 20" key="1">
    <citation type="journal article" date="2023" name="Insect Mol. Biol.">
        <title>Genome sequencing provides insights into the evolution of gene families encoding plant cell wall-degrading enzymes in longhorned beetles.</title>
        <authorList>
            <person name="Shin N.R."/>
            <person name="Okamura Y."/>
            <person name="Kirsch R."/>
            <person name="Pauchet Y."/>
        </authorList>
    </citation>
    <scope>NUCLEOTIDE SEQUENCE [LARGE SCALE GENOMIC DNA]</scope>
    <source>
        <strain evidence="19">EAD_L_NR</strain>
    </source>
</reference>
<dbReference type="GO" id="GO:0016787">
    <property type="term" value="F:hydrolase activity"/>
    <property type="evidence" value="ECO:0007669"/>
    <property type="project" value="UniProtKB-KW"/>
</dbReference>
<dbReference type="GO" id="GO:0006353">
    <property type="term" value="P:DNA-templated transcription termination"/>
    <property type="evidence" value="ECO:0007669"/>
    <property type="project" value="UniProtKB-KW"/>
</dbReference>
<accession>A0AAV8WA81</accession>
<evidence type="ECO:0000256" key="4">
    <source>
        <dbReference type="ARBA" id="ARBA00022553"/>
    </source>
</evidence>
<dbReference type="Gene3D" id="3.40.50.300">
    <property type="entry name" value="P-loop containing nucleotide triphosphate hydrolases"/>
    <property type="match status" value="1"/>
</dbReference>
<evidence type="ECO:0000313" key="19">
    <source>
        <dbReference type="EMBL" id="KAJ8923369.1"/>
    </source>
</evidence>
<evidence type="ECO:0000256" key="9">
    <source>
        <dbReference type="ARBA" id="ARBA00023015"/>
    </source>
</evidence>
<evidence type="ECO:0000256" key="8">
    <source>
        <dbReference type="ARBA" id="ARBA00022840"/>
    </source>
</evidence>
<keyword evidence="20" id="KW-1185">Reference proteome</keyword>
<protein>
    <recommendedName>
        <fullName evidence="13">Transcription termination factor 2</fullName>
    </recommendedName>
    <alternativeName>
        <fullName evidence="15">RNA polymerase II termination factor</fullName>
    </alternativeName>
    <alternativeName>
        <fullName evidence="14">Transcription release factor 2</fullName>
    </alternativeName>
</protein>
<comment type="caution">
    <text evidence="19">The sequence shown here is derived from an EMBL/GenBank/DDBJ whole genome shotgun (WGS) entry which is preliminary data.</text>
</comment>
<feature type="domain" description="Helicase ATP-binding" evidence="17">
    <location>
        <begin position="490"/>
        <end position="673"/>
    </location>
</feature>
<dbReference type="Pfam" id="PF00176">
    <property type="entry name" value="SNF2-rel_dom"/>
    <property type="match status" value="1"/>
</dbReference>
<dbReference type="Gene3D" id="3.40.50.10810">
    <property type="entry name" value="Tandem AAA-ATPase domain"/>
    <property type="match status" value="1"/>
</dbReference>
<organism evidence="19 20">
    <name type="scientific">Exocentrus adspersus</name>
    <dbReference type="NCBI Taxonomy" id="1586481"/>
    <lineage>
        <taxon>Eukaryota</taxon>
        <taxon>Metazoa</taxon>
        <taxon>Ecdysozoa</taxon>
        <taxon>Arthropoda</taxon>
        <taxon>Hexapoda</taxon>
        <taxon>Insecta</taxon>
        <taxon>Pterygota</taxon>
        <taxon>Neoptera</taxon>
        <taxon>Endopterygota</taxon>
        <taxon>Coleoptera</taxon>
        <taxon>Polyphaga</taxon>
        <taxon>Cucujiformia</taxon>
        <taxon>Chrysomeloidea</taxon>
        <taxon>Cerambycidae</taxon>
        <taxon>Lamiinae</taxon>
        <taxon>Acanthocinini</taxon>
        <taxon>Exocentrus</taxon>
    </lineage>
</organism>
<evidence type="ECO:0000256" key="11">
    <source>
        <dbReference type="ARBA" id="ARBA00023163"/>
    </source>
</evidence>
<evidence type="ECO:0000256" key="5">
    <source>
        <dbReference type="ARBA" id="ARBA00022741"/>
    </source>
</evidence>
<dbReference type="Proteomes" id="UP001159042">
    <property type="component" value="Unassembled WGS sequence"/>
</dbReference>